<feature type="domain" description="Enoyl reductase (ER)" evidence="1">
    <location>
        <begin position="10"/>
        <end position="325"/>
    </location>
</feature>
<evidence type="ECO:0000259" key="1">
    <source>
        <dbReference type="SMART" id="SM00829"/>
    </source>
</evidence>
<dbReference type="Proteomes" id="UP000812966">
    <property type="component" value="Unassembled WGS sequence"/>
</dbReference>
<dbReference type="InterPro" id="IPR051397">
    <property type="entry name" value="Zn-ADH-like_protein"/>
</dbReference>
<dbReference type="GO" id="GO:0016491">
    <property type="term" value="F:oxidoreductase activity"/>
    <property type="evidence" value="ECO:0007669"/>
    <property type="project" value="InterPro"/>
</dbReference>
<dbReference type="Pfam" id="PF08240">
    <property type="entry name" value="ADH_N"/>
    <property type="match status" value="1"/>
</dbReference>
<proteinExistence type="predicted"/>
<dbReference type="PANTHER" id="PTHR43677:SF4">
    <property type="entry name" value="QUINONE OXIDOREDUCTASE-LIKE PROTEIN 2"/>
    <property type="match status" value="1"/>
</dbReference>
<sequence length="338" mass="36318">MKAFQIAEHAHPTKIKVSNDVKPPVPSGKEVLVDVYTAGLNFFDILQAQGKYQNQPPLPFVLGTEFAGRIAKNSPIPKGCPYKPGDKVFGAGQGAYGEQVTANPALCLPIPDGMTYEQAAGLFITYPTSYEGLVGRGEVKKGDWVLVHAGAGGVGLAAVQIAKALGCKVIATASKESKRQVCIERGGADHAIDYSAKDWQKKVLEITGGKGVDVVYDPVGLIVPSLKCVKWKARVVVVGFAAGTIEKIPANLILLKNISIVGVHWGAYTKNEPSQQLQVWGELMRLFSERKLVPAVFDKVYDGLEEVAQGLDDLEKRRTWGKAVVRVRGAKGDGEAKL</sequence>
<dbReference type="PROSITE" id="PS01162">
    <property type="entry name" value="QOR_ZETA_CRYSTAL"/>
    <property type="match status" value="1"/>
</dbReference>
<dbReference type="CDD" id="cd08241">
    <property type="entry name" value="QOR1"/>
    <property type="match status" value="1"/>
</dbReference>
<dbReference type="EMBL" id="JABELV010000305">
    <property type="protein sequence ID" value="KAG7527389.1"/>
    <property type="molecule type" value="Genomic_DNA"/>
</dbReference>
<dbReference type="AlphaFoldDB" id="A0A8K0JDS9"/>
<dbReference type="SMART" id="SM00829">
    <property type="entry name" value="PKS_ER"/>
    <property type="match status" value="1"/>
</dbReference>
<dbReference type="InterPro" id="IPR013149">
    <property type="entry name" value="ADH-like_C"/>
</dbReference>
<dbReference type="Gene3D" id="3.90.180.10">
    <property type="entry name" value="Medium-chain alcohol dehydrogenases, catalytic domain"/>
    <property type="match status" value="1"/>
</dbReference>
<dbReference type="PANTHER" id="PTHR43677">
    <property type="entry name" value="SHORT-CHAIN DEHYDROGENASE/REDUCTASE"/>
    <property type="match status" value="1"/>
</dbReference>
<keyword evidence="3" id="KW-1185">Reference proteome</keyword>
<dbReference type="GO" id="GO:0008270">
    <property type="term" value="F:zinc ion binding"/>
    <property type="evidence" value="ECO:0007669"/>
    <property type="project" value="InterPro"/>
</dbReference>
<dbReference type="GO" id="GO:0005739">
    <property type="term" value="C:mitochondrion"/>
    <property type="evidence" value="ECO:0007669"/>
    <property type="project" value="TreeGrafter"/>
</dbReference>
<evidence type="ECO:0000313" key="2">
    <source>
        <dbReference type="EMBL" id="KAG7527389.1"/>
    </source>
</evidence>
<comment type="caution">
    <text evidence="2">The sequence shown here is derived from an EMBL/GenBank/DDBJ whole genome shotgun (WGS) entry which is preliminary data.</text>
</comment>
<dbReference type="OrthoDB" id="10257049at2759"/>
<dbReference type="InterPro" id="IPR020843">
    <property type="entry name" value="ER"/>
</dbReference>
<dbReference type="Pfam" id="PF00107">
    <property type="entry name" value="ADH_zinc_N"/>
    <property type="match status" value="1"/>
</dbReference>
<dbReference type="InterPro" id="IPR013154">
    <property type="entry name" value="ADH-like_N"/>
</dbReference>
<reference evidence="2" key="1">
    <citation type="submission" date="2020-04" db="EMBL/GenBank/DDBJ databases">
        <title>Analysis of mating type loci in Filobasidium floriforme.</title>
        <authorList>
            <person name="Nowrousian M."/>
        </authorList>
    </citation>
    <scope>NUCLEOTIDE SEQUENCE</scope>
    <source>
        <strain evidence="2">CBS 6242</strain>
    </source>
</reference>
<organism evidence="2 3">
    <name type="scientific">Filobasidium floriforme</name>
    <dbReference type="NCBI Taxonomy" id="5210"/>
    <lineage>
        <taxon>Eukaryota</taxon>
        <taxon>Fungi</taxon>
        <taxon>Dikarya</taxon>
        <taxon>Basidiomycota</taxon>
        <taxon>Agaricomycotina</taxon>
        <taxon>Tremellomycetes</taxon>
        <taxon>Filobasidiales</taxon>
        <taxon>Filobasidiaceae</taxon>
        <taxon>Filobasidium</taxon>
    </lineage>
</organism>
<name>A0A8K0JDS9_9TREE</name>
<protein>
    <recommendedName>
        <fullName evidence="1">Enoyl reductase (ER) domain-containing protein</fullName>
    </recommendedName>
</protein>
<evidence type="ECO:0000313" key="3">
    <source>
        <dbReference type="Proteomes" id="UP000812966"/>
    </source>
</evidence>
<dbReference type="InterPro" id="IPR036291">
    <property type="entry name" value="NAD(P)-bd_dom_sf"/>
</dbReference>
<dbReference type="InterPro" id="IPR011032">
    <property type="entry name" value="GroES-like_sf"/>
</dbReference>
<dbReference type="SUPFAM" id="SSF51735">
    <property type="entry name" value="NAD(P)-binding Rossmann-fold domains"/>
    <property type="match status" value="1"/>
</dbReference>
<accession>A0A8K0JDS9</accession>
<dbReference type="InterPro" id="IPR002364">
    <property type="entry name" value="Quin_OxRdtase/zeta-crystal_CS"/>
</dbReference>
<dbReference type="SUPFAM" id="SSF50129">
    <property type="entry name" value="GroES-like"/>
    <property type="match status" value="1"/>
</dbReference>
<gene>
    <name evidence="2" type="ORF">FFLO_06984</name>
</gene>
<dbReference type="Gene3D" id="3.40.50.720">
    <property type="entry name" value="NAD(P)-binding Rossmann-like Domain"/>
    <property type="match status" value="1"/>
</dbReference>